<reference evidence="2 3" key="1">
    <citation type="submission" date="2020-05" db="EMBL/GenBank/DDBJ databases">
        <title>MicrobeNet Type strains.</title>
        <authorList>
            <person name="Nicholson A.C."/>
        </authorList>
    </citation>
    <scope>NUCLEOTIDE SEQUENCE [LARGE SCALE GENOMIC DNA]</scope>
    <source>
        <strain evidence="2 3">JCM 3224</strain>
    </source>
</reference>
<dbReference type="InterPro" id="IPR036514">
    <property type="entry name" value="SGNH_hydro_sf"/>
</dbReference>
<dbReference type="Proteomes" id="UP000586827">
    <property type="component" value="Unassembled WGS sequence"/>
</dbReference>
<dbReference type="InterPro" id="IPR013830">
    <property type="entry name" value="SGNH_hydro"/>
</dbReference>
<dbReference type="Gene3D" id="3.40.50.1110">
    <property type="entry name" value="SGNH hydrolase"/>
    <property type="match status" value="1"/>
</dbReference>
<evidence type="ECO:0000313" key="2">
    <source>
        <dbReference type="EMBL" id="NNH68352.1"/>
    </source>
</evidence>
<gene>
    <name evidence="2" type="ORF">HLB23_00380</name>
</gene>
<dbReference type="GO" id="GO:0016787">
    <property type="term" value="F:hydrolase activity"/>
    <property type="evidence" value="ECO:0007669"/>
    <property type="project" value="UniProtKB-KW"/>
</dbReference>
<dbReference type="SUPFAM" id="SSF52266">
    <property type="entry name" value="SGNH hydrolase"/>
    <property type="match status" value="1"/>
</dbReference>
<dbReference type="InterPro" id="IPR053140">
    <property type="entry name" value="GDSL_Rv0518-like"/>
</dbReference>
<keyword evidence="3" id="KW-1185">Reference proteome</keyword>
<proteinExistence type="predicted"/>
<evidence type="ECO:0000313" key="3">
    <source>
        <dbReference type="Proteomes" id="UP000586827"/>
    </source>
</evidence>
<dbReference type="Pfam" id="PF13472">
    <property type="entry name" value="Lipase_GDSL_2"/>
    <property type="match status" value="1"/>
</dbReference>
<sequence length="202" mass="21892">MATIRLTTLGDSFVEGRGDAAPGGGWHGWVPRLAEMLWLPGDSVRNLGTFQATTQDVVDHQLTRALTNKAPVIGVIVGVNDLVGDYDPDRFRRNLTAIFEKTTGMDTAVFTATYADIPANLPVPETFRTLLRDRFARANDALRDTTARTGALCLDVTTVPEWADPAMWSPDGLHPSPRGHEWFARSVAELLASTTGMSLAAA</sequence>
<evidence type="ECO:0000259" key="1">
    <source>
        <dbReference type="Pfam" id="PF13472"/>
    </source>
</evidence>
<dbReference type="PANTHER" id="PTHR43784">
    <property type="entry name" value="GDSL-LIKE LIPASE/ACYLHYDROLASE, PUTATIVE (AFU_ORTHOLOGUE AFUA_2G00820)-RELATED"/>
    <property type="match status" value="1"/>
</dbReference>
<dbReference type="EMBL" id="JABELX010000001">
    <property type="protein sequence ID" value="NNH68352.1"/>
    <property type="molecule type" value="Genomic_DNA"/>
</dbReference>
<accession>A0A849BNR5</accession>
<dbReference type="PANTHER" id="PTHR43784:SF2">
    <property type="entry name" value="GDSL-LIKE LIPASE_ACYLHYDROLASE, PUTATIVE (AFU_ORTHOLOGUE AFUA_2G00820)-RELATED"/>
    <property type="match status" value="1"/>
</dbReference>
<dbReference type="CDD" id="cd01832">
    <property type="entry name" value="SGNH_hydrolase_like_1"/>
    <property type="match status" value="1"/>
</dbReference>
<dbReference type="AlphaFoldDB" id="A0A849BNR5"/>
<feature type="domain" description="SGNH hydrolase-type esterase" evidence="1">
    <location>
        <begin position="9"/>
        <end position="181"/>
    </location>
</feature>
<keyword evidence="2" id="KW-0378">Hydrolase</keyword>
<dbReference type="RefSeq" id="WP_067527369.1">
    <property type="nucleotide sequence ID" value="NZ_JABELX010000001.1"/>
</dbReference>
<name>A0A849BNR5_9NOCA</name>
<organism evidence="2 3">
    <name type="scientific">Nocardia uniformis</name>
    <dbReference type="NCBI Taxonomy" id="53432"/>
    <lineage>
        <taxon>Bacteria</taxon>
        <taxon>Bacillati</taxon>
        <taxon>Actinomycetota</taxon>
        <taxon>Actinomycetes</taxon>
        <taxon>Mycobacteriales</taxon>
        <taxon>Nocardiaceae</taxon>
        <taxon>Nocardia</taxon>
    </lineage>
</organism>
<protein>
    <submittedName>
        <fullName evidence="2">SGNH/GDSL hydrolase family protein</fullName>
    </submittedName>
</protein>
<comment type="caution">
    <text evidence="2">The sequence shown here is derived from an EMBL/GenBank/DDBJ whole genome shotgun (WGS) entry which is preliminary data.</text>
</comment>